<sequence>MLTREQVSLLRHAAIIIAAWLGFLLLAQWAPQPGEGRVAAQSDAGSATVAAP</sequence>
<dbReference type="AlphaFoldDB" id="A0A841K3L4"/>
<keyword evidence="1" id="KW-0472">Membrane</keyword>
<feature type="transmembrane region" description="Helical" evidence="1">
    <location>
        <begin position="12"/>
        <end position="30"/>
    </location>
</feature>
<organism evidence="2 3">
    <name type="scientific">Chelatococcus composti</name>
    <dbReference type="NCBI Taxonomy" id="1743235"/>
    <lineage>
        <taxon>Bacteria</taxon>
        <taxon>Pseudomonadati</taxon>
        <taxon>Pseudomonadota</taxon>
        <taxon>Alphaproteobacteria</taxon>
        <taxon>Hyphomicrobiales</taxon>
        <taxon>Chelatococcaceae</taxon>
        <taxon>Chelatococcus</taxon>
    </lineage>
</organism>
<dbReference type="Proteomes" id="UP000588017">
    <property type="component" value="Unassembled WGS sequence"/>
</dbReference>
<evidence type="ECO:0000313" key="3">
    <source>
        <dbReference type="Proteomes" id="UP000588017"/>
    </source>
</evidence>
<gene>
    <name evidence="2" type="ORF">HNQ73_000705</name>
</gene>
<evidence type="ECO:0000256" key="1">
    <source>
        <dbReference type="SAM" id="Phobius"/>
    </source>
</evidence>
<reference evidence="2 3" key="1">
    <citation type="submission" date="2020-08" db="EMBL/GenBank/DDBJ databases">
        <title>Genomic Encyclopedia of Type Strains, Phase IV (KMG-IV): sequencing the most valuable type-strain genomes for metagenomic binning, comparative biology and taxonomic classification.</title>
        <authorList>
            <person name="Goeker M."/>
        </authorList>
    </citation>
    <scope>NUCLEOTIDE SEQUENCE [LARGE SCALE GENOMIC DNA]</scope>
    <source>
        <strain evidence="2 3">DSM 101465</strain>
    </source>
</reference>
<accession>A0A841K3L4</accession>
<keyword evidence="1" id="KW-0812">Transmembrane</keyword>
<keyword evidence="3" id="KW-1185">Reference proteome</keyword>
<comment type="caution">
    <text evidence="2">The sequence shown here is derived from an EMBL/GenBank/DDBJ whole genome shotgun (WGS) entry which is preliminary data.</text>
</comment>
<proteinExistence type="predicted"/>
<dbReference type="RefSeq" id="WP_183332333.1">
    <property type="nucleotide sequence ID" value="NZ_BMHX01000002.1"/>
</dbReference>
<protein>
    <submittedName>
        <fullName evidence="2">Uncharacterized protein</fullName>
    </submittedName>
</protein>
<dbReference type="EMBL" id="JACHEH010000002">
    <property type="protein sequence ID" value="MBB6167087.1"/>
    <property type="molecule type" value="Genomic_DNA"/>
</dbReference>
<keyword evidence="1" id="KW-1133">Transmembrane helix</keyword>
<name>A0A841K3L4_9HYPH</name>
<evidence type="ECO:0000313" key="2">
    <source>
        <dbReference type="EMBL" id="MBB6167087.1"/>
    </source>
</evidence>